<evidence type="ECO:0000256" key="9">
    <source>
        <dbReference type="SAM" id="MobiDB-lite"/>
    </source>
</evidence>
<dbReference type="GO" id="GO:0016787">
    <property type="term" value="F:hydrolase activity"/>
    <property type="evidence" value="ECO:0007669"/>
    <property type="project" value="UniProtKB-KW"/>
</dbReference>
<evidence type="ECO:0000256" key="2">
    <source>
        <dbReference type="ARBA" id="ARBA00009046"/>
    </source>
</evidence>
<feature type="region of interest" description="Disordered" evidence="9">
    <location>
        <begin position="1062"/>
        <end position="1085"/>
    </location>
</feature>
<name>A0A5B9MFH2_9BACT</name>
<keyword evidence="5" id="KW-0378">Hydrolase</keyword>
<protein>
    <submittedName>
        <fullName evidence="11">Helicase Cas3</fullName>
    </submittedName>
</protein>
<dbReference type="GO" id="GO:0005524">
    <property type="term" value="F:ATP binding"/>
    <property type="evidence" value="ECO:0007669"/>
    <property type="project" value="UniProtKB-KW"/>
</dbReference>
<evidence type="ECO:0000256" key="6">
    <source>
        <dbReference type="ARBA" id="ARBA00022806"/>
    </source>
</evidence>
<dbReference type="SUPFAM" id="SSF52540">
    <property type="entry name" value="P-loop containing nucleoside triphosphate hydrolases"/>
    <property type="match status" value="1"/>
</dbReference>
<dbReference type="EMBL" id="CP036264">
    <property type="protein sequence ID" value="QEF97867.1"/>
    <property type="molecule type" value="Genomic_DNA"/>
</dbReference>
<dbReference type="InterPro" id="IPR013444">
    <property type="entry name" value="Helicase_Cas3_CRISPR-ass_Anaes"/>
</dbReference>
<keyword evidence="8" id="KW-0051">Antiviral defense</keyword>
<evidence type="ECO:0000259" key="10">
    <source>
        <dbReference type="PROSITE" id="PS51643"/>
    </source>
</evidence>
<dbReference type="RefSeq" id="WP_167546698.1">
    <property type="nucleotide sequence ID" value="NZ_CP036264.1"/>
</dbReference>
<keyword evidence="4" id="KW-0547">Nucleotide-binding</keyword>
<keyword evidence="7" id="KW-0067">ATP-binding</keyword>
<proteinExistence type="inferred from homology"/>
<keyword evidence="12" id="KW-1185">Reference proteome</keyword>
<evidence type="ECO:0000256" key="3">
    <source>
        <dbReference type="ARBA" id="ARBA00022723"/>
    </source>
</evidence>
<sequence>MNFDPLTPDDFTDFFQAIHGYSPYRWQRQLVETIDQTGWPDQLAFPTGSGKTSVLDIALFSLALQSDREHLQRTTATRIFFVVDRRIVVDAAARLAGQLASEINPDHSEPVVRNVAVRLQSLSMRDGRIGQPGESIVATHMLRGGFYRTNAWAGSATQPTIVSATVDQVGSRLLFRGYGISPAARSLQAGLIGSDSLIVIDEAHISRAFAECARSVAEYQRREQLRCPAPITRPLKVVELSATMAPQPSMSANVLDEPPTIPPSRKLERIEFDLEAERQANPTSPAVKRYEVAKPISVSVAEKAKGKRWSDGLVKDLDKRVRNHLTDQANSVAVVVNRVKTAIDLFQQLRSGKQSVDADVELMIGRMRPHDRDRIAERLRLRLEPCLEGASGEKPIVVIATQCLEVGADLDFQRMISEAASLDALRQRFGRLNRSAQQANSRGEVVVRADQQIDSSKLDDIAGSKSQANDPVYGDSLSRTFDWLQTIASDDEIDFGSRAMDRHFADWIDRNAADGHAEQTSRLLAGTAEQAILLPAHVKMLVQTTVDPGVHPDPDVSLFLHGMIDRPADVNVCWRSDLFRLESSPAAKGEKDEERFKAVTLDDRDLVAAVTQCPPTSPECMTMPIKAVTRWMRGQSGVDENLADTASLMEHDDEVESSRDLVGVIYRGPDESVACRNPRDLRPGDTLVLPTTVGGWNDLGFLPTETSIDTLDPDELSLQQVECLIGVDVADESSLLARWKFQLRLMPALRAFEKSLPDWLSKIDRGDERSVPADWLGALIAKRIDLCDASFQQLLRKISFGENDPVMLDGPGTYRLRIRDGNTGFLIQGQERLTSAQAHSIGAGDGEHREIEWVETPECNRAVSLVDHSTAVSERASSIANAVGLPEKLQATMGRFGWLHDLGKGDARFQTMLSGLPGRIGWLRGKPLAKSGRIDESAAVRRRIREQANLPRGFRHERTSVLVAEGLGIESDPLALYLVAAHHGHARPWYPPVDDPLPPAVTKDAIEGLELVPTVDSSIEDFAGDLRIADRFWQTQESFGYWGSAWLETIARLADQQVSREEAMNANTSTAPGSSRPTNAIQSSNDPTALHEIPLEGLDGGNTLAYLAALGALVLVNQACRKSGIDQPRMSWSVRDAAYRPSLWLPAQQATEDWIIDALEQVLDETFTGPRRWLDSGYQKGQSEWPKGSGKVNPNPAWMRLVAEATRRHFIASPDVDSFECDWVSAIGSEASQRRSSKVREIDYSHLYLTRGSGHQRMFEIARAIREQTESSHLREALFETWSYTDLGRGLSLRFDAAEDRPYAMRWLNPSSDPIQTVRGANALAFEALVCFPTAVVRHELMTTGFHRIRRKGTHWYWPMWRYPITLGVVGSLLQIDLRRISTALNSTSHHDATASFVDRCGIEAIYQAERKVNDKFFNFAPSVALR</sequence>
<evidence type="ECO:0000313" key="12">
    <source>
        <dbReference type="Proteomes" id="UP000321353"/>
    </source>
</evidence>
<dbReference type="NCBIfam" id="TIGR02621">
    <property type="entry name" value="cas3_GSU0051"/>
    <property type="match status" value="1"/>
</dbReference>
<keyword evidence="6 11" id="KW-0347">Helicase</keyword>
<evidence type="ECO:0000256" key="1">
    <source>
        <dbReference type="ARBA" id="ARBA00006847"/>
    </source>
</evidence>
<dbReference type="GO" id="GO:0046872">
    <property type="term" value="F:metal ion binding"/>
    <property type="evidence" value="ECO:0007669"/>
    <property type="project" value="UniProtKB-KW"/>
</dbReference>
<dbReference type="GO" id="GO:0004386">
    <property type="term" value="F:helicase activity"/>
    <property type="evidence" value="ECO:0007669"/>
    <property type="project" value="UniProtKB-KW"/>
</dbReference>
<dbReference type="SUPFAM" id="SSF109604">
    <property type="entry name" value="HD-domain/PDEase-like"/>
    <property type="match status" value="1"/>
</dbReference>
<keyword evidence="3" id="KW-0479">Metal-binding</keyword>
<dbReference type="Pfam" id="PF22590">
    <property type="entry name" value="Cas3-like_C_2"/>
    <property type="match status" value="1"/>
</dbReference>
<evidence type="ECO:0000256" key="4">
    <source>
        <dbReference type="ARBA" id="ARBA00022741"/>
    </source>
</evidence>
<gene>
    <name evidence="11" type="ORF">Mal15_19130</name>
</gene>
<dbReference type="InterPro" id="IPR006483">
    <property type="entry name" value="CRISPR-assoc_Cas3_HD"/>
</dbReference>
<reference evidence="11 12" key="1">
    <citation type="submission" date="2019-02" db="EMBL/GenBank/DDBJ databases">
        <title>Planctomycetal bacteria perform biofilm scaping via a novel small molecule.</title>
        <authorList>
            <person name="Jeske O."/>
            <person name="Boedeker C."/>
            <person name="Wiegand S."/>
            <person name="Breitling P."/>
            <person name="Kallscheuer N."/>
            <person name="Jogler M."/>
            <person name="Rohde M."/>
            <person name="Petersen J."/>
            <person name="Medema M.H."/>
            <person name="Surup F."/>
            <person name="Jogler C."/>
        </authorList>
    </citation>
    <scope>NUCLEOTIDE SEQUENCE [LARGE SCALE GENOMIC DNA]</scope>
    <source>
        <strain evidence="11 12">Mal15</strain>
    </source>
</reference>
<dbReference type="InterPro" id="IPR038257">
    <property type="entry name" value="CRISPR-assoc_Cas3_HD_sf"/>
</dbReference>
<feature type="domain" description="HD Cas3-type" evidence="10">
    <location>
        <begin position="858"/>
        <end position="1058"/>
    </location>
</feature>
<evidence type="ECO:0000256" key="7">
    <source>
        <dbReference type="ARBA" id="ARBA00022840"/>
    </source>
</evidence>
<accession>A0A5B9MFH2</accession>
<organism evidence="11 12">
    <name type="scientific">Stieleria maiorica</name>
    <dbReference type="NCBI Taxonomy" id="2795974"/>
    <lineage>
        <taxon>Bacteria</taxon>
        <taxon>Pseudomonadati</taxon>
        <taxon>Planctomycetota</taxon>
        <taxon>Planctomycetia</taxon>
        <taxon>Pirellulales</taxon>
        <taxon>Pirellulaceae</taxon>
        <taxon>Stieleria</taxon>
    </lineage>
</organism>
<dbReference type="Proteomes" id="UP000321353">
    <property type="component" value="Chromosome"/>
</dbReference>
<evidence type="ECO:0000313" key="11">
    <source>
        <dbReference type="EMBL" id="QEF97867.1"/>
    </source>
</evidence>
<evidence type="ECO:0000256" key="8">
    <source>
        <dbReference type="ARBA" id="ARBA00023118"/>
    </source>
</evidence>
<dbReference type="PROSITE" id="PS51643">
    <property type="entry name" value="HD_CAS3"/>
    <property type="match status" value="1"/>
</dbReference>
<dbReference type="Gene3D" id="3.40.50.300">
    <property type="entry name" value="P-loop containing nucleotide triphosphate hydrolases"/>
    <property type="match status" value="2"/>
</dbReference>
<dbReference type="KEGG" id="smam:Mal15_19130"/>
<dbReference type="InterPro" id="IPR054712">
    <property type="entry name" value="Cas3-like_dom"/>
</dbReference>
<dbReference type="Gene3D" id="1.10.3210.30">
    <property type="match status" value="1"/>
</dbReference>
<feature type="compositionally biased region" description="Polar residues" evidence="9">
    <location>
        <begin position="1065"/>
        <end position="1085"/>
    </location>
</feature>
<comment type="similarity">
    <text evidence="2">In the central section; belongs to the CRISPR-associated helicase Cas3 family.</text>
</comment>
<dbReference type="GO" id="GO:0051607">
    <property type="term" value="P:defense response to virus"/>
    <property type="evidence" value="ECO:0007669"/>
    <property type="project" value="UniProtKB-KW"/>
</dbReference>
<comment type="similarity">
    <text evidence="1">In the N-terminal section; belongs to the CRISPR-associated nuclease Cas3-HD family.</text>
</comment>
<evidence type="ECO:0000256" key="5">
    <source>
        <dbReference type="ARBA" id="ARBA00022801"/>
    </source>
</evidence>
<dbReference type="InterPro" id="IPR027417">
    <property type="entry name" value="P-loop_NTPase"/>
</dbReference>